<name>V9DZ53_PHYNI</name>
<reference evidence="2 3" key="1">
    <citation type="submission" date="2013-11" db="EMBL/GenBank/DDBJ databases">
        <title>The Genome Sequence of Phytophthora parasitica P1569.</title>
        <authorList>
            <consortium name="The Broad Institute Genomics Platform"/>
            <person name="Russ C."/>
            <person name="Tyler B."/>
            <person name="Panabieres F."/>
            <person name="Shan W."/>
            <person name="Tripathy S."/>
            <person name="Grunwald N."/>
            <person name="Machado M."/>
            <person name="Johnson C.S."/>
            <person name="Arredondo F."/>
            <person name="Hong C."/>
            <person name="Coffey M."/>
            <person name="Young S.K."/>
            <person name="Zeng Q."/>
            <person name="Gargeya S."/>
            <person name="Fitzgerald M."/>
            <person name="Abouelleil A."/>
            <person name="Alvarado L."/>
            <person name="Chapman S.B."/>
            <person name="Gainer-Dewar J."/>
            <person name="Goldberg J."/>
            <person name="Griggs A."/>
            <person name="Gujja S."/>
            <person name="Hansen M."/>
            <person name="Howarth C."/>
            <person name="Imamovic A."/>
            <person name="Ireland A."/>
            <person name="Larimer J."/>
            <person name="McCowan C."/>
            <person name="Murphy C."/>
            <person name="Pearson M."/>
            <person name="Poon T.W."/>
            <person name="Priest M."/>
            <person name="Roberts A."/>
            <person name="Saif S."/>
            <person name="Shea T."/>
            <person name="Sykes S."/>
            <person name="Wortman J."/>
            <person name="Nusbaum C."/>
            <person name="Birren B."/>
        </authorList>
    </citation>
    <scope>NUCLEOTIDE SEQUENCE [LARGE SCALE GENOMIC DNA]</scope>
    <source>
        <strain evidence="2 3">P1569</strain>
    </source>
</reference>
<keyword evidence="1" id="KW-0472">Membrane</keyword>
<dbReference type="AlphaFoldDB" id="V9DZ53"/>
<dbReference type="HOGENOM" id="CLU_2176050_0_0_1"/>
<evidence type="ECO:0000256" key="1">
    <source>
        <dbReference type="SAM" id="Phobius"/>
    </source>
</evidence>
<dbReference type="EMBL" id="ANIZ01003760">
    <property type="protein sequence ID" value="ETI31573.1"/>
    <property type="molecule type" value="Genomic_DNA"/>
</dbReference>
<accession>V9DZ53</accession>
<proteinExistence type="predicted"/>
<evidence type="ECO:0000313" key="3">
    <source>
        <dbReference type="Proteomes" id="UP000018721"/>
    </source>
</evidence>
<organism evidence="2 3">
    <name type="scientific">Phytophthora nicotianae P1569</name>
    <dbReference type="NCBI Taxonomy" id="1317065"/>
    <lineage>
        <taxon>Eukaryota</taxon>
        <taxon>Sar</taxon>
        <taxon>Stramenopiles</taxon>
        <taxon>Oomycota</taxon>
        <taxon>Peronosporomycetes</taxon>
        <taxon>Peronosporales</taxon>
        <taxon>Peronosporaceae</taxon>
        <taxon>Phytophthora</taxon>
    </lineage>
</organism>
<evidence type="ECO:0000313" key="2">
    <source>
        <dbReference type="EMBL" id="ETI31573.1"/>
    </source>
</evidence>
<dbReference type="Proteomes" id="UP000018721">
    <property type="component" value="Unassembled WGS sequence"/>
</dbReference>
<feature type="transmembrane region" description="Helical" evidence="1">
    <location>
        <begin position="65"/>
        <end position="82"/>
    </location>
</feature>
<keyword evidence="1" id="KW-0812">Transmembrane</keyword>
<keyword evidence="3" id="KW-1185">Reference proteome</keyword>
<protein>
    <submittedName>
        <fullName evidence="2">Uncharacterized protein</fullName>
    </submittedName>
</protein>
<comment type="caution">
    <text evidence="2">The sequence shown here is derived from an EMBL/GenBank/DDBJ whole genome shotgun (WGS) entry which is preliminary data.</text>
</comment>
<sequence>MVAIRHRSGRWELPQVHGEEGHEEARHVRQQMCRVRHDGQTVGVVAACELHAHEDEGAEASQLQLFHGGVSVALLFVMFLLLERHEMVVRRRTLHLLHVHRRVHSDTQRW</sequence>
<gene>
    <name evidence="2" type="ORF">F443_21484</name>
</gene>
<keyword evidence="1" id="KW-1133">Transmembrane helix</keyword>